<evidence type="ECO:0000313" key="3">
    <source>
        <dbReference type="Proteomes" id="UP001296706"/>
    </source>
</evidence>
<keyword evidence="3" id="KW-1185">Reference proteome</keyword>
<dbReference type="InterPro" id="IPR007138">
    <property type="entry name" value="ABM_dom"/>
</dbReference>
<comment type="caution">
    <text evidence="2">The sequence shown here is derived from an EMBL/GenBank/DDBJ whole genome shotgun (WGS) entry which is preliminary data.</text>
</comment>
<protein>
    <submittedName>
        <fullName evidence="2">Antibiotic biosynthesis monooxygenase</fullName>
    </submittedName>
</protein>
<gene>
    <name evidence="2" type="ORF">HF577_11760</name>
</gene>
<evidence type="ECO:0000259" key="1">
    <source>
        <dbReference type="Pfam" id="PF03992"/>
    </source>
</evidence>
<proteinExistence type="predicted"/>
<keyword evidence="2" id="KW-0560">Oxidoreductase</keyword>
<accession>A0ABX1RF25</accession>
<keyword evidence="2" id="KW-0503">Monooxygenase</keyword>
<dbReference type="Pfam" id="PF03992">
    <property type="entry name" value="ABM"/>
    <property type="match status" value="1"/>
</dbReference>
<name>A0ABX1RF25_9PSEU</name>
<reference evidence="2 3" key="1">
    <citation type="submission" date="2020-04" db="EMBL/GenBank/DDBJ databases">
        <authorList>
            <person name="Klaysubun C."/>
            <person name="Duangmal K."/>
            <person name="Lipun K."/>
        </authorList>
    </citation>
    <scope>NUCLEOTIDE SEQUENCE [LARGE SCALE GENOMIC DNA]</scope>
    <source>
        <strain evidence="2 3">JCM 11839</strain>
    </source>
</reference>
<dbReference type="EMBL" id="JAAXKY010000029">
    <property type="protein sequence ID" value="NMH77756.1"/>
    <property type="molecule type" value="Genomic_DNA"/>
</dbReference>
<dbReference type="Gene3D" id="3.30.70.100">
    <property type="match status" value="1"/>
</dbReference>
<dbReference type="Proteomes" id="UP001296706">
    <property type="component" value="Unassembled WGS sequence"/>
</dbReference>
<dbReference type="SUPFAM" id="SSF54909">
    <property type="entry name" value="Dimeric alpha+beta barrel"/>
    <property type="match status" value="1"/>
</dbReference>
<organism evidence="2 3">
    <name type="scientific">Pseudonocardia xinjiangensis</name>
    <dbReference type="NCBI Taxonomy" id="75289"/>
    <lineage>
        <taxon>Bacteria</taxon>
        <taxon>Bacillati</taxon>
        <taxon>Actinomycetota</taxon>
        <taxon>Actinomycetes</taxon>
        <taxon>Pseudonocardiales</taxon>
        <taxon>Pseudonocardiaceae</taxon>
        <taxon>Pseudonocardia</taxon>
    </lineage>
</organism>
<dbReference type="GO" id="GO:0004497">
    <property type="term" value="F:monooxygenase activity"/>
    <property type="evidence" value="ECO:0007669"/>
    <property type="project" value="UniProtKB-KW"/>
</dbReference>
<feature type="domain" description="ABM" evidence="1">
    <location>
        <begin position="2"/>
        <end position="63"/>
    </location>
</feature>
<dbReference type="InterPro" id="IPR011008">
    <property type="entry name" value="Dimeric_a/b-barrel"/>
</dbReference>
<sequence>MSPAEGRWDDVRAALGKAIEQTHAQEPRVLRYAMHQGPDRLVMIEKYADEAALEAHTKSPALLELMGVLDGALSAPMDVQVLTPVPAGDPAKGEI</sequence>
<evidence type="ECO:0000313" key="2">
    <source>
        <dbReference type="EMBL" id="NMH77756.1"/>
    </source>
</evidence>